<dbReference type="EMBL" id="CANTUO010000001">
    <property type="protein sequence ID" value="CAI5757302.1"/>
    <property type="molecule type" value="Genomic_DNA"/>
</dbReference>
<dbReference type="InterPro" id="IPR014044">
    <property type="entry name" value="CAP_dom"/>
</dbReference>
<sequence length="297" mass="32347">MKSVILQILTIISLAVAETIYETETETVYVIKEQTTTTTATTYFNHTVYLNYTNSSTTLTNSSISLTDLSQTSSAKVEPKVIVQPIVTEIVVPVEDVVEPTPEPIAVPEQVEVVAPEQAEVVVPEQAEAVIPQPKTTPKQQPTTLVTSEKPKATQQSNSELTSFQSDILNAHNLKRAAHGVSPLKWSSQLESYAQNYANAYDCSGNLKHTGGPYGENLAAGFKSGSDCTSASEGLNYDYSTATRFDHFTQVIWKSTTELGCAYKDCSSNNWGMYIICSYNPPGNFVGQGKENLMPPV</sequence>
<name>A0A9W4TVH0_9ASCO</name>
<dbReference type="SUPFAM" id="SSF55797">
    <property type="entry name" value="PR-1-like"/>
    <property type="match status" value="1"/>
</dbReference>
<evidence type="ECO:0000313" key="5">
    <source>
        <dbReference type="Proteomes" id="UP001152885"/>
    </source>
</evidence>
<dbReference type="Gene3D" id="3.40.33.10">
    <property type="entry name" value="CAP"/>
    <property type="match status" value="1"/>
</dbReference>
<feature type="signal peptide" evidence="2">
    <location>
        <begin position="1"/>
        <end position="17"/>
    </location>
</feature>
<reference evidence="4" key="1">
    <citation type="submission" date="2022-12" db="EMBL/GenBank/DDBJ databases">
        <authorList>
            <person name="Brejova B."/>
        </authorList>
    </citation>
    <scope>NUCLEOTIDE SEQUENCE</scope>
</reference>
<dbReference type="InterPro" id="IPR035940">
    <property type="entry name" value="CAP_sf"/>
</dbReference>
<dbReference type="PANTHER" id="PTHR10334">
    <property type="entry name" value="CYSTEINE-RICH SECRETORY PROTEIN-RELATED"/>
    <property type="match status" value="1"/>
</dbReference>
<feature type="domain" description="SCP" evidence="3">
    <location>
        <begin position="163"/>
        <end position="287"/>
    </location>
</feature>
<dbReference type="Proteomes" id="UP001152885">
    <property type="component" value="Unassembled WGS sequence"/>
</dbReference>
<gene>
    <name evidence="4" type="ORF">CANVERA_P1818</name>
</gene>
<dbReference type="CDD" id="cd05384">
    <property type="entry name" value="CAP_PRY1-like"/>
    <property type="match status" value="1"/>
</dbReference>
<dbReference type="OrthoDB" id="337038at2759"/>
<feature type="region of interest" description="Disordered" evidence="1">
    <location>
        <begin position="134"/>
        <end position="158"/>
    </location>
</feature>
<dbReference type="PRINTS" id="PR00837">
    <property type="entry name" value="V5TPXLIKE"/>
</dbReference>
<feature type="chain" id="PRO_5040832585" description="SCP domain-containing protein" evidence="2">
    <location>
        <begin position="18"/>
        <end position="297"/>
    </location>
</feature>
<protein>
    <recommendedName>
        <fullName evidence="3">SCP domain-containing protein</fullName>
    </recommendedName>
</protein>
<dbReference type="SMART" id="SM00198">
    <property type="entry name" value="SCP"/>
    <property type="match status" value="1"/>
</dbReference>
<dbReference type="InterPro" id="IPR001283">
    <property type="entry name" value="CRISP-related"/>
</dbReference>
<dbReference type="InterPro" id="IPR018244">
    <property type="entry name" value="Allrgn_V5/Tpx1_CS"/>
</dbReference>
<comment type="caution">
    <text evidence="4">The sequence shown here is derived from an EMBL/GenBank/DDBJ whole genome shotgun (WGS) entry which is preliminary data.</text>
</comment>
<evidence type="ECO:0000256" key="1">
    <source>
        <dbReference type="SAM" id="MobiDB-lite"/>
    </source>
</evidence>
<evidence type="ECO:0000313" key="4">
    <source>
        <dbReference type="EMBL" id="CAI5757302.1"/>
    </source>
</evidence>
<dbReference type="GO" id="GO:0005576">
    <property type="term" value="C:extracellular region"/>
    <property type="evidence" value="ECO:0007669"/>
    <property type="project" value="InterPro"/>
</dbReference>
<evidence type="ECO:0000259" key="3">
    <source>
        <dbReference type="SMART" id="SM00198"/>
    </source>
</evidence>
<feature type="compositionally biased region" description="Low complexity" evidence="1">
    <location>
        <begin position="134"/>
        <end position="144"/>
    </location>
</feature>
<dbReference type="Pfam" id="PF00188">
    <property type="entry name" value="CAP"/>
    <property type="match status" value="1"/>
</dbReference>
<proteinExistence type="predicted"/>
<accession>A0A9W4TVH0</accession>
<organism evidence="4 5">
    <name type="scientific">Candida verbasci</name>
    <dbReference type="NCBI Taxonomy" id="1227364"/>
    <lineage>
        <taxon>Eukaryota</taxon>
        <taxon>Fungi</taxon>
        <taxon>Dikarya</taxon>
        <taxon>Ascomycota</taxon>
        <taxon>Saccharomycotina</taxon>
        <taxon>Pichiomycetes</taxon>
        <taxon>Debaryomycetaceae</taxon>
        <taxon>Candida/Lodderomyces clade</taxon>
        <taxon>Candida</taxon>
    </lineage>
</organism>
<keyword evidence="2" id="KW-0732">Signal</keyword>
<dbReference type="AlphaFoldDB" id="A0A9W4TVH0"/>
<keyword evidence="5" id="KW-1185">Reference proteome</keyword>
<evidence type="ECO:0000256" key="2">
    <source>
        <dbReference type="SAM" id="SignalP"/>
    </source>
</evidence>
<dbReference type="PROSITE" id="PS01010">
    <property type="entry name" value="CRISP_2"/>
    <property type="match status" value="1"/>
</dbReference>